<name>G0GFV5_WINT7</name>
<accession>G0GFV5</accession>
<dbReference type="InterPro" id="IPR029063">
    <property type="entry name" value="SAM-dependent_MTases_sf"/>
</dbReference>
<protein>
    <submittedName>
        <fullName evidence="1">Methionine biosynthesis protein MetW</fullName>
    </submittedName>
</protein>
<proteinExistence type="predicted"/>
<keyword evidence="2" id="KW-1185">Reference proteome</keyword>
<dbReference type="PANTHER" id="PTHR43861">
    <property type="entry name" value="TRANS-ACONITATE 2-METHYLTRANSFERASE-RELATED"/>
    <property type="match status" value="1"/>
</dbReference>
<dbReference type="Proteomes" id="UP000007254">
    <property type="component" value="Chromosome"/>
</dbReference>
<dbReference type="EMBL" id="CP002903">
    <property type="protein sequence ID" value="AEJ61648.1"/>
    <property type="molecule type" value="Genomic_DNA"/>
</dbReference>
<dbReference type="NCBIfam" id="TIGR02081">
    <property type="entry name" value="metW"/>
    <property type="match status" value="1"/>
</dbReference>
<reference evidence="1 2" key="1">
    <citation type="submission" date="2011-06" db="EMBL/GenBank/DDBJ databases">
        <title>The complete genome of Spirochaeta thermophila DSM 6578.</title>
        <authorList>
            <consortium name="US DOE Joint Genome Institute (JGI-PGF)"/>
            <person name="Lucas S."/>
            <person name="Lapidus A."/>
            <person name="Bruce D."/>
            <person name="Goodwin L."/>
            <person name="Pitluck S."/>
            <person name="Peters L."/>
            <person name="Kyrpides N."/>
            <person name="Mavromatis K."/>
            <person name="Ivanova N."/>
            <person name="Mikailova N."/>
            <person name="Pagani I."/>
            <person name="Chertkov O."/>
            <person name="Detter J.C."/>
            <person name="Tapia R."/>
            <person name="Han C."/>
            <person name="Land M."/>
            <person name="Hauser L."/>
            <person name="Markowitz V."/>
            <person name="Cheng J.-F."/>
            <person name="Hugenholtz P."/>
            <person name="Woyke T."/>
            <person name="Wu D."/>
            <person name="Spring S."/>
            <person name="Merkhoffer B."/>
            <person name="Schneider S."/>
            <person name="Klenk H.-P."/>
            <person name="Eisen J.A."/>
        </authorList>
    </citation>
    <scope>NUCLEOTIDE SEQUENCE [LARGE SCALE GENOMIC DNA]</scope>
    <source>
        <strain evidence="2">ATCC 700085 / DSM 6578 / Z-1203</strain>
    </source>
</reference>
<dbReference type="SUPFAM" id="SSF53335">
    <property type="entry name" value="S-adenosyl-L-methionine-dependent methyltransferases"/>
    <property type="match status" value="1"/>
</dbReference>
<gene>
    <name evidence="1" type="ordered locus">Spith_1384</name>
</gene>
<dbReference type="STRING" id="869211.Spith_1384"/>
<dbReference type="Gene3D" id="3.40.50.150">
    <property type="entry name" value="Vaccinia Virus protein VP39"/>
    <property type="match status" value="1"/>
</dbReference>
<dbReference type="AlphaFoldDB" id="G0GFV5"/>
<dbReference type="HOGENOM" id="CLU_091323_0_0_12"/>
<dbReference type="CDD" id="cd02440">
    <property type="entry name" value="AdoMet_MTases"/>
    <property type="match status" value="1"/>
</dbReference>
<organism evidence="1 2">
    <name type="scientific">Winmispira thermophila (strain ATCC 700085 / DSM 6578 / Z-1203)</name>
    <name type="common">Spirochaeta thermophila</name>
    <dbReference type="NCBI Taxonomy" id="869211"/>
    <lineage>
        <taxon>Bacteria</taxon>
        <taxon>Pseudomonadati</taxon>
        <taxon>Spirochaetota</taxon>
        <taxon>Spirochaetia</taxon>
        <taxon>Winmispirales</taxon>
        <taxon>Winmispiraceae</taxon>
        <taxon>Winmispira</taxon>
    </lineage>
</organism>
<evidence type="ECO:0000313" key="2">
    <source>
        <dbReference type="Proteomes" id="UP000007254"/>
    </source>
</evidence>
<dbReference type="KEGG" id="stq:Spith_1384"/>
<dbReference type="Pfam" id="PF07021">
    <property type="entry name" value="MetW"/>
    <property type="match status" value="1"/>
</dbReference>
<sequence>MRSMPPSPASYQSENYIFDVIVDMVEPGSRVLDLGCGNGALLSRLIEERGVKGMGVDIEEAMVLQCIQKGISVFQGDLDEGLKDYETGSYDYVILSHTLQVVHRPKQLLQEMIRVGRRVIVNFPNFGYLGVRLKLLFTGRMPETRDLPYKWYDTPNIHLCTRADFLDLCRDLGIPILKEITFRRGRILKGPLRNVRSTEACYLLKGLTG</sequence>
<dbReference type="OrthoDB" id="9760689at2"/>
<evidence type="ECO:0000313" key="1">
    <source>
        <dbReference type="EMBL" id="AEJ61648.1"/>
    </source>
</evidence>
<dbReference type="InterPro" id="IPR010743">
    <property type="entry name" value="Methionine_synth_MetW"/>
</dbReference>
<dbReference type="RefSeq" id="WP_014624987.1">
    <property type="nucleotide sequence ID" value="NC_017583.1"/>
</dbReference>